<dbReference type="Proteomes" id="UP001595536">
    <property type="component" value="Unassembled WGS sequence"/>
</dbReference>
<dbReference type="PANTHER" id="PTHR33508:SF2">
    <property type="entry name" value="UPF0056 INNER MEMBRANE PROTEIN MARC"/>
    <property type="match status" value="1"/>
</dbReference>
<evidence type="ECO:0000256" key="5">
    <source>
        <dbReference type="ARBA" id="ARBA00022692"/>
    </source>
</evidence>
<keyword evidence="7 8" id="KW-0472">Membrane</keyword>
<dbReference type="NCBIfam" id="TIGR00427">
    <property type="entry name" value="NAAT family transporter"/>
    <property type="match status" value="1"/>
</dbReference>
<feature type="transmembrane region" description="Helical" evidence="8">
    <location>
        <begin position="188"/>
        <end position="209"/>
    </location>
</feature>
<comment type="similarity">
    <text evidence="2 8">Belongs to the UPF0056 (MarC) family.</text>
</comment>
<evidence type="ECO:0000256" key="8">
    <source>
        <dbReference type="RuleBase" id="RU362048"/>
    </source>
</evidence>
<dbReference type="InterPro" id="IPR002771">
    <property type="entry name" value="Multi_antbiot-R_MarC"/>
</dbReference>
<keyword evidence="10" id="KW-1185">Reference proteome</keyword>
<feature type="transmembrane region" description="Helical" evidence="8">
    <location>
        <begin position="154"/>
        <end position="176"/>
    </location>
</feature>
<evidence type="ECO:0000256" key="6">
    <source>
        <dbReference type="ARBA" id="ARBA00022989"/>
    </source>
</evidence>
<feature type="transmembrane region" description="Helical" evidence="8">
    <location>
        <begin position="78"/>
        <end position="95"/>
    </location>
</feature>
<evidence type="ECO:0000256" key="7">
    <source>
        <dbReference type="ARBA" id="ARBA00023136"/>
    </source>
</evidence>
<keyword evidence="4" id="KW-0997">Cell inner membrane</keyword>
<dbReference type="Pfam" id="PF01914">
    <property type="entry name" value="MarC"/>
    <property type="match status" value="1"/>
</dbReference>
<organism evidence="9 10">
    <name type="scientific">Camelimonas abortus</name>
    <dbReference type="NCBI Taxonomy" id="1017184"/>
    <lineage>
        <taxon>Bacteria</taxon>
        <taxon>Pseudomonadati</taxon>
        <taxon>Pseudomonadota</taxon>
        <taxon>Alphaproteobacteria</taxon>
        <taxon>Hyphomicrobiales</taxon>
        <taxon>Chelatococcaceae</taxon>
        <taxon>Camelimonas</taxon>
    </lineage>
</organism>
<dbReference type="RefSeq" id="WP_376831424.1">
    <property type="nucleotide sequence ID" value="NZ_JBHLWR010000006.1"/>
</dbReference>
<keyword evidence="3" id="KW-1003">Cell membrane</keyword>
<comment type="caution">
    <text evidence="9">The sequence shown here is derived from an EMBL/GenBank/DDBJ whole genome shotgun (WGS) entry which is preliminary data.</text>
</comment>
<comment type="caution">
    <text evidence="8">Lacks conserved residue(s) required for the propagation of feature annotation.</text>
</comment>
<protein>
    <recommendedName>
        <fullName evidence="8">UPF0056 membrane protein</fullName>
    </recommendedName>
</protein>
<evidence type="ECO:0000256" key="4">
    <source>
        <dbReference type="ARBA" id="ARBA00022519"/>
    </source>
</evidence>
<feature type="transmembrane region" description="Helical" evidence="8">
    <location>
        <begin position="50"/>
        <end position="71"/>
    </location>
</feature>
<evidence type="ECO:0000256" key="1">
    <source>
        <dbReference type="ARBA" id="ARBA00004429"/>
    </source>
</evidence>
<dbReference type="EMBL" id="JBHRUV010000014">
    <property type="protein sequence ID" value="MFC3265247.1"/>
    <property type="molecule type" value="Genomic_DNA"/>
</dbReference>
<sequence length="217" mass="22503">MDPAQAAQQVALVVASLAPIVNPVAAAPLFLSLTRNAPEGFRRQQAARAALYSMAILSGFLLLGNAIIDAFGISLPGIRVAGGLIVLVLAFRMLFSGDAEADTVRGGAEDIRRAQVDVSFTPLAMPTLAGPGSIALVMTLGADIPSGQQLSGHLVVLLGVAITCLLSWATLLSAGWLSRFLGDHGIQAITKIMGFLLACIAVQFIFSGVEGFMRAMA</sequence>
<gene>
    <name evidence="9" type="ORF">ACFOEX_02580</name>
</gene>
<feature type="transmembrane region" description="Helical" evidence="8">
    <location>
        <begin position="123"/>
        <end position="142"/>
    </location>
</feature>
<keyword evidence="6 8" id="KW-1133">Transmembrane helix</keyword>
<comment type="subcellular location">
    <subcellularLocation>
        <location evidence="1">Cell inner membrane</location>
        <topology evidence="1">Multi-pass membrane protein</topology>
    </subcellularLocation>
    <subcellularLocation>
        <location evidence="8">Cell membrane</location>
        <topology evidence="8">Multi-pass membrane protein</topology>
    </subcellularLocation>
</comment>
<evidence type="ECO:0000256" key="2">
    <source>
        <dbReference type="ARBA" id="ARBA00009784"/>
    </source>
</evidence>
<reference evidence="10" key="1">
    <citation type="journal article" date="2019" name="Int. J. Syst. Evol. Microbiol.">
        <title>The Global Catalogue of Microorganisms (GCM) 10K type strain sequencing project: providing services to taxonomists for standard genome sequencing and annotation.</title>
        <authorList>
            <consortium name="The Broad Institute Genomics Platform"/>
            <consortium name="The Broad Institute Genome Sequencing Center for Infectious Disease"/>
            <person name="Wu L."/>
            <person name="Ma J."/>
        </authorList>
    </citation>
    <scope>NUCLEOTIDE SEQUENCE [LARGE SCALE GENOMIC DNA]</scope>
    <source>
        <strain evidence="10">CCM 7941</strain>
    </source>
</reference>
<accession>A0ABV7LBI4</accession>
<proteinExistence type="inferred from homology"/>
<evidence type="ECO:0000256" key="3">
    <source>
        <dbReference type="ARBA" id="ARBA00022475"/>
    </source>
</evidence>
<dbReference type="PANTHER" id="PTHR33508">
    <property type="entry name" value="UPF0056 MEMBRANE PROTEIN YHCE"/>
    <property type="match status" value="1"/>
</dbReference>
<name>A0ABV7LBI4_9HYPH</name>
<dbReference type="NCBIfam" id="NF008228">
    <property type="entry name" value="PRK10995.1"/>
    <property type="match status" value="1"/>
</dbReference>
<evidence type="ECO:0000313" key="9">
    <source>
        <dbReference type="EMBL" id="MFC3265247.1"/>
    </source>
</evidence>
<evidence type="ECO:0000313" key="10">
    <source>
        <dbReference type="Proteomes" id="UP001595536"/>
    </source>
</evidence>
<keyword evidence="5 8" id="KW-0812">Transmembrane</keyword>